<accession>A0A9B0LDU3</accession>
<evidence type="ECO:0000313" key="1">
    <source>
        <dbReference type="Proteomes" id="UP000245340"/>
    </source>
</evidence>
<reference evidence="2" key="1">
    <citation type="submission" date="2025-08" db="UniProtKB">
        <authorList>
            <consortium name="RefSeq"/>
        </authorList>
    </citation>
    <scope>IDENTIFICATION</scope>
</reference>
<dbReference type="AlphaFoldDB" id="A0A9B0LDU3"/>
<keyword evidence="1" id="KW-1185">Reference proteome</keyword>
<proteinExistence type="predicted"/>
<organism evidence="1 2">
    <name type="scientific">Odobenus rosmarus divergens</name>
    <name type="common">Pacific walrus</name>
    <dbReference type="NCBI Taxonomy" id="9708"/>
    <lineage>
        <taxon>Eukaryota</taxon>
        <taxon>Metazoa</taxon>
        <taxon>Chordata</taxon>
        <taxon>Craniata</taxon>
        <taxon>Vertebrata</taxon>
        <taxon>Euteleostomi</taxon>
        <taxon>Mammalia</taxon>
        <taxon>Eutheria</taxon>
        <taxon>Laurasiatheria</taxon>
        <taxon>Carnivora</taxon>
        <taxon>Caniformia</taxon>
        <taxon>Pinnipedia</taxon>
        <taxon>Odobenidae</taxon>
        <taxon>Odobenus</taxon>
    </lineage>
</organism>
<sequence>MCDLIEPQPAEKIGKMKKLRRTLSESFSRIALKKDDTTFDEVG</sequence>
<dbReference type="RefSeq" id="XP_004394164.1">
    <property type="nucleotide sequence ID" value="XM_004394107.1"/>
</dbReference>
<name>A0A9B0LDU3_ODORO</name>
<gene>
    <name evidence="2" type="primary">LOC101384111</name>
</gene>
<evidence type="ECO:0000313" key="2">
    <source>
        <dbReference type="RefSeq" id="XP_004394164.1"/>
    </source>
</evidence>
<dbReference type="Proteomes" id="UP000245340">
    <property type="component" value="Unplaced"/>
</dbReference>
<protein>
    <submittedName>
        <fullName evidence="2">Cyclin-dependent kinase 14-like</fullName>
    </submittedName>
</protein>